<dbReference type="PANTHER" id="PTHR12348">
    <property type="entry name" value="TSC22"/>
    <property type="match status" value="1"/>
</dbReference>
<dbReference type="AlphaFoldDB" id="H2Z8M3"/>
<dbReference type="eggNOG" id="KOG4797">
    <property type="taxonomic scope" value="Eukaryota"/>
</dbReference>
<dbReference type="CDD" id="cd21936">
    <property type="entry name" value="ZIP_TSC22D"/>
    <property type="match status" value="1"/>
</dbReference>
<feature type="compositionally biased region" description="Basic and acidic residues" evidence="2">
    <location>
        <begin position="28"/>
        <end position="49"/>
    </location>
</feature>
<proteinExistence type="predicted"/>
<organism evidence="3 4">
    <name type="scientific">Ciona savignyi</name>
    <name type="common">Pacific transparent sea squirt</name>
    <dbReference type="NCBI Taxonomy" id="51511"/>
    <lineage>
        <taxon>Eukaryota</taxon>
        <taxon>Metazoa</taxon>
        <taxon>Chordata</taxon>
        <taxon>Tunicata</taxon>
        <taxon>Ascidiacea</taxon>
        <taxon>Phlebobranchia</taxon>
        <taxon>Cionidae</taxon>
        <taxon>Ciona</taxon>
    </lineage>
</organism>
<name>H2Z8M3_CIOSA</name>
<dbReference type="Ensembl" id="ENSCSAVT00000014095.1">
    <property type="protein sequence ID" value="ENSCSAVP00000013935.1"/>
    <property type="gene ID" value="ENSCSAVG00000008171.1"/>
</dbReference>
<evidence type="ECO:0000256" key="1">
    <source>
        <dbReference type="SAM" id="Coils"/>
    </source>
</evidence>
<dbReference type="Gene3D" id="1.20.5.490">
    <property type="entry name" value="Single helix bin"/>
    <property type="match status" value="1"/>
</dbReference>
<dbReference type="STRING" id="51511.ENSCSAVP00000013935"/>
<dbReference type="Pfam" id="PF01166">
    <property type="entry name" value="TSC22"/>
    <property type="match status" value="1"/>
</dbReference>
<sequence>MQHSASASSINQEGENRGLQRLISGDTSEEHMRRQSVEDRGSEAPDHDAIKNVIQNYVDLTSVDQTSEDESASSRSGRIDNKIEAAMDLVKKHLMLAVRDEVDELKEKIVELQDDNLKIKLENEALKGILTPEQYSIAQHKISTKVKNRSFLKQNTPLDPRLPQL</sequence>
<evidence type="ECO:0000313" key="3">
    <source>
        <dbReference type="Ensembl" id="ENSCSAVP00000013935.1"/>
    </source>
</evidence>
<evidence type="ECO:0000256" key="2">
    <source>
        <dbReference type="SAM" id="MobiDB-lite"/>
    </source>
</evidence>
<reference evidence="3" key="3">
    <citation type="submission" date="2025-09" db="UniProtKB">
        <authorList>
            <consortium name="Ensembl"/>
        </authorList>
    </citation>
    <scope>IDENTIFICATION</scope>
</reference>
<reference evidence="3" key="2">
    <citation type="submission" date="2025-08" db="UniProtKB">
        <authorList>
            <consortium name="Ensembl"/>
        </authorList>
    </citation>
    <scope>IDENTIFICATION</scope>
</reference>
<protein>
    <submittedName>
        <fullName evidence="3">Uncharacterized protein</fullName>
    </submittedName>
</protein>
<reference evidence="4" key="1">
    <citation type="submission" date="2003-08" db="EMBL/GenBank/DDBJ databases">
        <authorList>
            <person name="Birren B."/>
            <person name="Nusbaum C."/>
            <person name="Abebe A."/>
            <person name="Abouelleil A."/>
            <person name="Adekoya E."/>
            <person name="Ait-zahra M."/>
            <person name="Allen N."/>
            <person name="Allen T."/>
            <person name="An P."/>
            <person name="Anderson M."/>
            <person name="Anderson S."/>
            <person name="Arachchi H."/>
            <person name="Armbruster J."/>
            <person name="Bachantsang P."/>
            <person name="Baldwin J."/>
            <person name="Barry A."/>
            <person name="Bayul T."/>
            <person name="Blitshsteyn B."/>
            <person name="Bloom T."/>
            <person name="Blye J."/>
            <person name="Boguslavskiy L."/>
            <person name="Borowsky M."/>
            <person name="Boukhgalter B."/>
            <person name="Brunache A."/>
            <person name="Butler J."/>
            <person name="Calixte N."/>
            <person name="Calvo S."/>
            <person name="Camarata J."/>
            <person name="Campo K."/>
            <person name="Chang J."/>
            <person name="Cheshatsang Y."/>
            <person name="Citroen M."/>
            <person name="Collymore A."/>
            <person name="Considine T."/>
            <person name="Cook A."/>
            <person name="Cooke P."/>
            <person name="Corum B."/>
            <person name="Cuomo C."/>
            <person name="David R."/>
            <person name="Dawoe T."/>
            <person name="Degray S."/>
            <person name="Dodge S."/>
            <person name="Dooley K."/>
            <person name="Dorje P."/>
            <person name="Dorjee K."/>
            <person name="Dorris L."/>
            <person name="Duffey N."/>
            <person name="Dupes A."/>
            <person name="Elkins T."/>
            <person name="Engels R."/>
            <person name="Erickson J."/>
            <person name="Farina A."/>
            <person name="Faro S."/>
            <person name="Ferreira P."/>
            <person name="Fischer H."/>
            <person name="Fitzgerald M."/>
            <person name="Foley K."/>
            <person name="Gage D."/>
            <person name="Galagan J."/>
            <person name="Gearin G."/>
            <person name="Gnerre S."/>
            <person name="Gnirke A."/>
            <person name="Goyette A."/>
            <person name="Graham J."/>
            <person name="Grandbois E."/>
            <person name="Gyaltsen K."/>
            <person name="Hafez N."/>
            <person name="Hagopian D."/>
            <person name="Hagos B."/>
            <person name="Hall J."/>
            <person name="Hatcher B."/>
            <person name="Heller A."/>
            <person name="Higgins H."/>
            <person name="Honan T."/>
            <person name="Horn A."/>
            <person name="Houde N."/>
            <person name="Hughes L."/>
            <person name="Hulme W."/>
            <person name="Husby E."/>
            <person name="Iliev I."/>
            <person name="Jaffe D."/>
            <person name="Jones C."/>
            <person name="Kamal M."/>
            <person name="Kamat A."/>
            <person name="Kamvysselis M."/>
            <person name="Karlsson E."/>
            <person name="Kells C."/>
            <person name="Kieu A."/>
            <person name="Kisner P."/>
            <person name="Kodira C."/>
            <person name="Kulbokas E."/>
            <person name="Labutti K."/>
            <person name="Lama D."/>
            <person name="Landers T."/>
            <person name="Leger J."/>
            <person name="Levine S."/>
            <person name="Lewis D."/>
            <person name="Lewis T."/>
            <person name="Lindblad-toh K."/>
            <person name="Liu X."/>
            <person name="Lokyitsang T."/>
            <person name="Lokyitsang Y."/>
            <person name="Lucien O."/>
            <person name="Lui A."/>
            <person name="Ma L.J."/>
            <person name="Mabbitt R."/>
            <person name="Macdonald J."/>
            <person name="Maclean C."/>
            <person name="Major J."/>
            <person name="Manning J."/>
            <person name="Marabella R."/>
            <person name="Maru K."/>
            <person name="Matthews C."/>
            <person name="Mauceli E."/>
            <person name="Mccarthy M."/>
            <person name="Mcdonough S."/>
            <person name="Mcghee T."/>
            <person name="Meldrim J."/>
            <person name="Meneus L."/>
            <person name="Mesirov J."/>
            <person name="Mihalev A."/>
            <person name="Mihova T."/>
            <person name="Mikkelsen T."/>
            <person name="Mlenga V."/>
            <person name="Moru K."/>
            <person name="Mozes J."/>
            <person name="Mulrain L."/>
            <person name="Munson G."/>
            <person name="Naylor J."/>
            <person name="Newes C."/>
            <person name="Nguyen C."/>
            <person name="Nguyen N."/>
            <person name="Nguyen T."/>
            <person name="Nicol R."/>
            <person name="Nielsen C."/>
            <person name="Nizzari M."/>
            <person name="Norbu C."/>
            <person name="Norbu N."/>
            <person name="O'donnell P."/>
            <person name="Okoawo O."/>
            <person name="O'leary S."/>
            <person name="Omotosho B."/>
            <person name="O'neill K."/>
            <person name="Osman S."/>
            <person name="Parker S."/>
            <person name="Perrin D."/>
            <person name="Phunkhang P."/>
            <person name="Piqani B."/>
            <person name="Purcell S."/>
            <person name="Rachupka T."/>
            <person name="Ramasamy U."/>
            <person name="Rameau R."/>
            <person name="Ray V."/>
            <person name="Raymond C."/>
            <person name="Retta R."/>
            <person name="Richardson S."/>
            <person name="Rise C."/>
            <person name="Rodriguez J."/>
            <person name="Rogers J."/>
            <person name="Rogov P."/>
            <person name="Rutman M."/>
            <person name="Schupbach R."/>
            <person name="Seaman C."/>
            <person name="Settipalli S."/>
            <person name="Sharpe T."/>
            <person name="Sheridan J."/>
            <person name="Sherpa N."/>
            <person name="Shi J."/>
            <person name="Smirnov S."/>
            <person name="Smith C."/>
            <person name="Sougnez C."/>
            <person name="Spencer B."/>
            <person name="Stalker J."/>
            <person name="Stange-thomann N."/>
            <person name="Stavropoulos S."/>
            <person name="Stetson K."/>
            <person name="Stone C."/>
            <person name="Stone S."/>
            <person name="Stubbs M."/>
            <person name="Talamas J."/>
            <person name="Tchuinga P."/>
            <person name="Tenzing P."/>
            <person name="Tesfaye S."/>
            <person name="Theodore J."/>
            <person name="Thoulutsang Y."/>
            <person name="Topham K."/>
            <person name="Towey S."/>
            <person name="Tsamla T."/>
            <person name="Tsomo N."/>
            <person name="Vallee D."/>
            <person name="Vassiliev H."/>
            <person name="Venkataraman V."/>
            <person name="Vinson J."/>
            <person name="Vo A."/>
            <person name="Wade C."/>
            <person name="Wang S."/>
            <person name="Wangchuk T."/>
            <person name="Wangdi T."/>
            <person name="Whittaker C."/>
            <person name="Wilkinson J."/>
            <person name="Wu Y."/>
            <person name="Wyman D."/>
            <person name="Yadav S."/>
            <person name="Yang S."/>
            <person name="Yang X."/>
            <person name="Yeager S."/>
            <person name="Yee E."/>
            <person name="Young G."/>
            <person name="Zainoun J."/>
            <person name="Zembeck L."/>
            <person name="Zimmer A."/>
            <person name="Zody M."/>
            <person name="Lander E."/>
        </authorList>
    </citation>
    <scope>NUCLEOTIDE SEQUENCE [LARGE SCALE GENOMIC DNA]</scope>
</reference>
<dbReference type="GO" id="GO:0006357">
    <property type="term" value="P:regulation of transcription by RNA polymerase II"/>
    <property type="evidence" value="ECO:0007669"/>
    <property type="project" value="InterPro"/>
</dbReference>
<dbReference type="PANTHER" id="PTHR12348:SF26">
    <property type="entry name" value="PROTEIN TSCT-1"/>
    <property type="match status" value="1"/>
</dbReference>
<keyword evidence="1" id="KW-0175">Coiled coil</keyword>
<dbReference type="InterPro" id="IPR000580">
    <property type="entry name" value="TSC22/Bun"/>
</dbReference>
<dbReference type="SUPFAM" id="SSF58026">
    <property type="entry name" value="Delta-sleep-inducing peptide immunoreactive peptide"/>
    <property type="match status" value="1"/>
</dbReference>
<keyword evidence="4" id="KW-1185">Reference proteome</keyword>
<feature type="coiled-coil region" evidence="1">
    <location>
        <begin position="95"/>
        <end position="122"/>
    </location>
</feature>
<evidence type="ECO:0000313" key="4">
    <source>
        <dbReference type="Proteomes" id="UP000007875"/>
    </source>
</evidence>
<accession>H2Z8M3</accession>
<dbReference type="HOGENOM" id="CLU_1610187_0_0_1"/>
<feature type="region of interest" description="Disordered" evidence="2">
    <location>
        <begin position="1"/>
        <end position="49"/>
    </location>
</feature>
<dbReference type="InParanoid" id="H2Z8M3"/>
<dbReference type="Proteomes" id="UP000007875">
    <property type="component" value="Unassembled WGS sequence"/>
</dbReference>
<feature type="compositionally biased region" description="Polar residues" evidence="2">
    <location>
        <begin position="1"/>
        <end position="13"/>
    </location>
</feature>